<dbReference type="EMBL" id="KI965457">
    <property type="protein sequence ID" value="EUD69575.1"/>
    <property type="molecule type" value="Genomic_DNA"/>
</dbReference>
<reference evidence="1 3" key="1">
    <citation type="submission" date="2013-02" db="EMBL/GenBank/DDBJ databases">
        <title>The Genome Sequence of Plasmodium vinckei petteri CR.</title>
        <authorList>
            <consortium name="The Broad Institute Genome Sequencing Platform"/>
            <consortium name="The Broad Institute Genome Sequencing Center for Infectious Disease"/>
            <person name="Neafsey D."/>
            <person name="Cheeseman I."/>
            <person name="Volkman S."/>
            <person name="Adams J."/>
            <person name="Walker B."/>
            <person name="Young S.K."/>
            <person name="Zeng Q."/>
            <person name="Gargeya S."/>
            <person name="Fitzgerald M."/>
            <person name="Haas B."/>
            <person name="Abouelleil A."/>
            <person name="Alvarado L."/>
            <person name="Arachchi H.M."/>
            <person name="Berlin A.M."/>
            <person name="Chapman S.B."/>
            <person name="Dewar J."/>
            <person name="Goldberg J."/>
            <person name="Griggs A."/>
            <person name="Gujja S."/>
            <person name="Hansen M."/>
            <person name="Howarth C."/>
            <person name="Imamovic A."/>
            <person name="Larimer J."/>
            <person name="McCowan C."/>
            <person name="Murphy C."/>
            <person name="Neiman D."/>
            <person name="Pearson M."/>
            <person name="Priest M."/>
            <person name="Roberts A."/>
            <person name="Saif S."/>
            <person name="Shea T."/>
            <person name="Sisk P."/>
            <person name="Sykes S."/>
            <person name="Wortman J."/>
            <person name="Nusbaum C."/>
            <person name="Birren B."/>
        </authorList>
    </citation>
    <scope>NUCLEOTIDE SEQUENCE [LARGE SCALE GENOMIC DNA]</scope>
    <source>
        <strain evidence="1 3">CR</strain>
    </source>
</reference>
<dbReference type="SUPFAM" id="SSF55961">
    <property type="entry name" value="Bet v1-like"/>
    <property type="match status" value="1"/>
</dbReference>
<organism evidence="1 3">
    <name type="scientific">Plasmodium vinckei petteri</name>
    <dbReference type="NCBI Taxonomy" id="138298"/>
    <lineage>
        <taxon>Eukaryota</taxon>
        <taxon>Sar</taxon>
        <taxon>Alveolata</taxon>
        <taxon>Apicomplexa</taxon>
        <taxon>Aconoidasida</taxon>
        <taxon>Haemosporida</taxon>
        <taxon>Plasmodiidae</taxon>
        <taxon>Plasmodium</taxon>
        <taxon>Plasmodium (Vinckeia)</taxon>
    </lineage>
</organism>
<evidence type="ECO:0000313" key="3">
    <source>
        <dbReference type="Proteomes" id="UP000030659"/>
    </source>
</evidence>
<protein>
    <recommendedName>
        <fullName evidence="4">Fam-a protein</fullName>
    </recommendedName>
</protein>
<dbReference type="InterPro" id="IPR006486">
    <property type="entry name" value="PYST_A"/>
</dbReference>
<proteinExistence type="predicted"/>
<accession>W7ACZ8</accession>
<dbReference type="NCBIfam" id="TIGR01599">
    <property type="entry name" value="PYST-A"/>
    <property type="match status" value="1"/>
</dbReference>
<evidence type="ECO:0008006" key="4">
    <source>
        <dbReference type="Google" id="ProtNLM"/>
    </source>
</evidence>
<dbReference type="Proteomes" id="UP000030659">
    <property type="component" value="Unassembled WGS sequence"/>
</dbReference>
<sequence>YDDVIDLLWDPNGPKKIYKSFVDGIISRMYNPNLLIVRQQYQGICKKWRRHCYVLVNKVELSQDETAVLFVSSNTDYFNWKIKMKHVNPIIKSANKFNPCIGSYKDLFRNELSTKMYINLAAFFIKKESDCVNVTYVSSIDMNFHSIRSELTYVKIAAEDILQVVKLRNIFKSNKNTSE</sequence>
<evidence type="ECO:0000313" key="1">
    <source>
        <dbReference type="EMBL" id="EUD69575.1"/>
    </source>
</evidence>
<feature type="non-terminal residue" evidence="1">
    <location>
        <position position="1"/>
    </location>
</feature>
<name>W7ACZ8_PLAVN</name>
<gene>
    <name evidence="2" type="ORF">YYG_05205</name>
    <name evidence="1" type="ORF">YYG_05211</name>
</gene>
<dbReference type="EMBL" id="KI965450">
    <property type="protein sequence ID" value="EUD69581.1"/>
    <property type="molecule type" value="Genomic_DNA"/>
</dbReference>
<evidence type="ECO:0000313" key="2">
    <source>
        <dbReference type="EMBL" id="EUD69581.1"/>
    </source>
</evidence>
<dbReference type="AlphaFoldDB" id="W7ACZ8"/>